<dbReference type="InterPro" id="IPR036704">
    <property type="entry name" value="RraA/RraA-like_sf"/>
</dbReference>
<dbReference type="SUPFAM" id="SSF89562">
    <property type="entry name" value="RraA-like"/>
    <property type="match status" value="1"/>
</dbReference>
<dbReference type="CDD" id="cd16841">
    <property type="entry name" value="RraA_family"/>
    <property type="match status" value="1"/>
</dbReference>
<comment type="caution">
    <text evidence="6">The sequence shown here is derived from an EMBL/GenBank/DDBJ whole genome shotgun (WGS) entry which is preliminary data.</text>
</comment>
<evidence type="ECO:0000313" key="7">
    <source>
        <dbReference type="Proteomes" id="UP000229329"/>
    </source>
</evidence>
<gene>
    <name evidence="6" type="ORF">CVP05_08935</name>
</gene>
<keyword evidence="7" id="KW-1185">Reference proteome</keyword>
<keyword evidence="5" id="KW-0460">Magnesium</keyword>
<feature type="binding site" evidence="5">
    <location>
        <position position="114"/>
    </location>
    <ligand>
        <name>Mg(2+)</name>
        <dbReference type="ChEBI" id="CHEBI:18420"/>
    </ligand>
</feature>
<accession>A0A2M8S1D5</accession>
<dbReference type="PANTHER" id="PTHR33254:SF4">
    <property type="entry name" value="4-HYDROXY-4-METHYL-2-OXOGLUTARATE ALDOLASE 3-RELATED"/>
    <property type="match status" value="1"/>
</dbReference>
<dbReference type="InterPro" id="IPR005493">
    <property type="entry name" value="RraA/RraA-like"/>
</dbReference>
<feature type="binding site" evidence="5">
    <location>
        <position position="113"/>
    </location>
    <ligand>
        <name>substrate</name>
    </ligand>
</feature>
<dbReference type="EMBL" id="PHHA01000020">
    <property type="protein sequence ID" value="PJG84950.1"/>
    <property type="molecule type" value="Genomic_DNA"/>
</dbReference>
<name>A0A2M8S1D5_9PAST</name>
<evidence type="ECO:0000256" key="3">
    <source>
        <dbReference type="ARBA" id="ARBA00029596"/>
    </source>
</evidence>
<dbReference type="AlphaFoldDB" id="A0A2M8S1D5"/>
<organism evidence="6 7">
    <name type="scientific">Conservatibacter flavescens</name>
    <dbReference type="NCBI Taxonomy" id="28161"/>
    <lineage>
        <taxon>Bacteria</taxon>
        <taxon>Pseudomonadati</taxon>
        <taxon>Pseudomonadota</taxon>
        <taxon>Gammaproteobacteria</taxon>
        <taxon>Pasteurellales</taxon>
        <taxon>Pasteurellaceae</taxon>
        <taxon>Conservatibacter</taxon>
    </lineage>
</organism>
<dbReference type="GO" id="GO:0046872">
    <property type="term" value="F:metal ion binding"/>
    <property type="evidence" value="ECO:0007669"/>
    <property type="project" value="UniProtKB-KW"/>
</dbReference>
<reference evidence="6 7" key="1">
    <citation type="submission" date="2017-11" db="EMBL/GenBank/DDBJ databases">
        <title>Reclassification of Bisgaard taxon 7 as Conservatibacter flavescens gen. nov., sp. nov.</title>
        <authorList>
            <person name="Christensen H."/>
        </authorList>
    </citation>
    <scope>NUCLEOTIDE SEQUENCE [LARGE SCALE GENOMIC DNA]</scope>
    <source>
        <strain evidence="6 7">7_4</strain>
    </source>
</reference>
<evidence type="ECO:0000256" key="4">
    <source>
        <dbReference type="ARBA" id="ARBA00030169"/>
    </source>
</evidence>
<comment type="cofactor">
    <cofactor evidence="1">
        <name>a divalent metal cation</name>
        <dbReference type="ChEBI" id="CHEBI:60240"/>
    </cofactor>
</comment>
<keyword evidence="5" id="KW-0479">Metal-binding</keyword>
<dbReference type="RefSeq" id="WP_100289227.1">
    <property type="nucleotide sequence ID" value="NZ_PHHA01000020.1"/>
</dbReference>
<evidence type="ECO:0000256" key="5">
    <source>
        <dbReference type="PIRSR" id="PIRSR605493-1"/>
    </source>
</evidence>
<dbReference type="Pfam" id="PF03737">
    <property type="entry name" value="RraA-like"/>
    <property type="match status" value="1"/>
</dbReference>
<comment type="cofactor">
    <cofactor evidence="5">
        <name>Mg(2+)</name>
        <dbReference type="ChEBI" id="CHEBI:18420"/>
    </cofactor>
</comment>
<dbReference type="Proteomes" id="UP000229329">
    <property type="component" value="Unassembled WGS sequence"/>
</dbReference>
<sequence length="218" mass="23150">MTTHISTISQETIHKLLDLGAATIYEAQGAFGALSSQLKPIDGTMKLAGPAFTVDMRPGDNLMIHYALLKAKPGDILVLDAKGFIEAGVWGDVLTEQAMKLGLGGLVVNGAVRDASAIIAHGFPVFCKGLSIKGTGKNQPGKINEPIIIDDVVINAGDIIVGDRDGLVVIPRANLNVAITQSIAREQKEAMFKEKLREGGNTAELLNLTETLTRLQLI</sequence>
<evidence type="ECO:0000313" key="6">
    <source>
        <dbReference type="EMBL" id="PJG84950.1"/>
    </source>
</evidence>
<proteinExistence type="predicted"/>
<evidence type="ECO:0000256" key="2">
    <source>
        <dbReference type="ARBA" id="ARBA00016549"/>
    </source>
</evidence>
<feature type="binding site" evidence="5">
    <location>
        <begin position="91"/>
        <end position="94"/>
    </location>
    <ligand>
        <name>substrate</name>
    </ligand>
</feature>
<dbReference type="PANTHER" id="PTHR33254">
    <property type="entry name" value="4-HYDROXY-4-METHYL-2-OXOGLUTARATE ALDOLASE 3-RELATED"/>
    <property type="match status" value="1"/>
</dbReference>
<dbReference type="OrthoDB" id="8717144at2"/>
<dbReference type="Gene3D" id="3.50.30.40">
    <property type="entry name" value="Ribonuclease E inhibitor RraA/RraA-like"/>
    <property type="match status" value="1"/>
</dbReference>
<evidence type="ECO:0000256" key="1">
    <source>
        <dbReference type="ARBA" id="ARBA00001968"/>
    </source>
</evidence>
<protein>
    <recommendedName>
        <fullName evidence="2">Putative 4-hydroxy-4-methyl-2-oxoglutarate aldolase</fullName>
    </recommendedName>
    <alternativeName>
        <fullName evidence="3">Regulator of ribonuclease activity homolog</fullName>
    </alternativeName>
    <alternativeName>
        <fullName evidence="4">RraA-like protein</fullName>
    </alternativeName>
</protein>